<dbReference type="RefSeq" id="WP_260177014.1">
    <property type="nucleotide sequence ID" value="NZ_BSUI01000012.1"/>
</dbReference>
<keyword evidence="2" id="KW-1185">Reference proteome</keyword>
<reference evidence="1 2" key="1">
    <citation type="submission" date="2020-08" db="EMBL/GenBank/DDBJ databases">
        <title>Genomic Encyclopedia of Type Strains, Phase IV (KMG-IV): sequencing the most valuable type-strain genomes for metagenomic binning, comparative biology and taxonomic classification.</title>
        <authorList>
            <person name="Goeker M."/>
        </authorList>
    </citation>
    <scope>NUCLEOTIDE SEQUENCE [LARGE SCALE GENOMIC DNA]</scope>
    <source>
        <strain evidence="1 2">DSM 105434</strain>
    </source>
</reference>
<dbReference type="Proteomes" id="UP000536909">
    <property type="component" value="Unassembled WGS sequence"/>
</dbReference>
<evidence type="ECO:0000313" key="2">
    <source>
        <dbReference type="Proteomes" id="UP000536909"/>
    </source>
</evidence>
<dbReference type="EMBL" id="JACHFV010000001">
    <property type="protein sequence ID" value="MBB5293554.1"/>
    <property type="molecule type" value="Genomic_DNA"/>
</dbReference>
<sequence length="40" mass="4705">MRHLGVYYARHGVLQVMPMRDLFRSGLLLVSWFDDSLPRA</sequence>
<proteinExistence type="predicted"/>
<gene>
    <name evidence="1" type="ORF">HNQ10_000367</name>
</gene>
<protein>
    <submittedName>
        <fullName evidence="1">Uncharacterized protein</fullName>
    </submittedName>
</protein>
<accession>A0ABR6MNN3</accession>
<evidence type="ECO:0000313" key="1">
    <source>
        <dbReference type="EMBL" id="MBB5293554.1"/>
    </source>
</evidence>
<comment type="caution">
    <text evidence="1">The sequence shown here is derived from an EMBL/GenBank/DDBJ whole genome shotgun (WGS) entry which is preliminary data.</text>
</comment>
<name>A0ABR6MNN3_9DEIO</name>
<organism evidence="1 2">
    <name type="scientific">Deinococcus metallilatus</name>
    <dbReference type="NCBI Taxonomy" id="1211322"/>
    <lineage>
        <taxon>Bacteria</taxon>
        <taxon>Thermotogati</taxon>
        <taxon>Deinococcota</taxon>
        <taxon>Deinococci</taxon>
        <taxon>Deinococcales</taxon>
        <taxon>Deinococcaceae</taxon>
        <taxon>Deinococcus</taxon>
    </lineage>
</organism>